<evidence type="ECO:0008006" key="2">
    <source>
        <dbReference type="Google" id="ProtNLM"/>
    </source>
</evidence>
<dbReference type="InterPro" id="IPR025366">
    <property type="entry name" value="DUF4270"/>
</dbReference>
<proteinExistence type="predicted"/>
<dbReference type="AlphaFoldDB" id="A0A3B0TIK7"/>
<dbReference type="EMBL" id="UOER01000024">
    <property type="protein sequence ID" value="VAW18505.1"/>
    <property type="molecule type" value="Genomic_DNA"/>
</dbReference>
<organism evidence="1">
    <name type="scientific">hydrothermal vent metagenome</name>
    <dbReference type="NCBI Taxonomy" id="652676"/>
    <lineage>
        <taxon>unclassified sequences</taxon>
        <taxon>metagenomes</taxon>
        <taxon>ecological metagenomes</taxon>
    </lineage>
</organism>
<sequence length="507" mass="57324">MTTKVANAIKYFGLLFLVFFTIISCEKNIESIGVNLVDNNNFSTNSLTSEIVATPQNIDRVPTTSIPQYLLGVYSDPEFGRLKASIVSQLALPVIDVEYDYGINPSIDSVILNIPYQVTREENYADGKPKFSIDSIIGDTDVEFRLSVYELKTFLNTLDPEDPSKNAVYYSDKVFQKGTTPFYSANFKVNPDDTVSVIKRYLTDGTVYDKDTIKQSDLSPSIKIPLDESMIQQIFIDNASGSEFLSLDEFYHYFRGLYIEAEELLNDKSHLMSLNMANAKITIYFSNDEDEGADIDLNGNGVNGEQGVRIKKEFIFLFGAIKANILDRDYTNSRQSGNDRLYVQGAAGTMEVLELFKNEDITELQNNNWLITDANLTFYVDQNAPSNIAPEQLFLYNYDKKEQIRDMMYEGAAAFGGRLERDEEGNPYKYVFKITDYISELLKSEEPLDLVKLGLRVYNATDLPESVIDNKIKDFNWNPKGVVLFGANDSAGDKKVKLEISYSQINN</sequence>
<name>A0A3B0TIK7_9ZZZZ</name>
<reference evidence="1" key="1">
    <citation type="submission" date="2018-06" db="EMBL/GenBank/DDBJ databases">
        <authorList>
            <person name="Zhirakovskaya E."/>
        </authorList>
    </citation>
    <scope>NUCLEOTIDE SEQUENCE</scope>
</reference>
<evidence type="ECO:0000313" key="1">
    <source>
        <dbReference type="EMBL" id="VAW18505.1"/>
    </source>
</evidence>
<accession>A0A3B0TIK7</accession>
<protein>
    <recommendedName>
        <fullName evidence="2">DUF4270 domain-containing protein</fullName>
    </recommendedName>
</protein>
<gene>
    <name evidence="1" type="ORF">MNBD_BACTEROID04-1207</name>
</gene>
<dbReference type="PROSITE" id="PS51257">
    <property type="entry name" value="PROKAR_LIPOPROTEIN"/>
    <property type="match status" value="1"/>
</dbReference>
<dbReference type="Pfam" id="PF14092">
    <property type="entry name" value="DUF4270"/>
    <property type="match status" value="1"/>
</dbReference>